<feature type="transmembrane region" description="Helical" evidence="1">
    <location>
        <begin position="74"/>
        <end position="90"/>
    </location>
</feature>
<dbReference type="RefSeq" id="WP_043941428.1">
    <property type="nucleotide sequence ID" value="NZ_JWHT01000034.1"/>
</dbReference>
<protein>
    <submittedName>
        <fullName evidence="2">YbaN protein</fullName>
    </submittedName>
</protein>
<sequence>MRYLYILAGLITFGIGTVTIWVPGIPTTPFYLLTAFFWGRSSERLHSWLINNKHYKTYIHEGIYQRKLSQRGRIVIYLVTATMMSIPFFTSGKLWLQITLVLASLSQIISMEGFYRGWWMNNWFLVKEDDEA</sequence>
<gene>
    <name evidence="2" type="primary">ybaN</name>
    <name evidence="2" type="ORF">ab3b_01500</name>
</gene>
<keyword evidence="1" id="KW-1133">Transmembrane helix</keyword>
<comment type="caution">
    <text evidence="2">The sequence shown here is derived from an EMBL/GenBank/DDBJ whole genome shotgun (WGS) entry which is preliminary data.</text>
</comment>
<keyword evidence="1" id="KW-0812">Transmembrane</keyword>
<dbReference type="Pfam" id="PF04304">
    <property type="entry name" value="DUF454"/>
    <property type="match status" value="1"/>
</dbReference>
<evidence type="ECO:0000313" key="2">
    <source>
        <dbReference type="EMBL" id="KIU23488.1"/>
    </source>
</evidence>
<dbReference type="Proteomes" id="UP000032289">
    <property type="component" value="Unassembled WGS sequence"/>
</dbReference>
<name>A0A0D1JQF3_9LACO</name>
<evidence type="ECO:0000313" key="3">
    <source>
        <dbReference type="Proteomes" id="UP000032289"/>
    </source>
</evidence>
<dbReference type="GO" id="GO:0005886">
    <property type="term" value="C:plasma membrane"/>
    <property type="evidence" value="ECO:0007669"/>
    <property type="project" value="TreeGrafter"/>
</dbReference>
<proteinExistence type="predicted"/>
<dbReference type="PANTHER" id="PTHR35813">
    <property type="entry name" value="INNER MEMBRANE PROTEIN YBAN"/>
    <property type="match status" value="1"/>
</dbReference>
<dbReference type="PATRIC" id="fig|137591.24.peg.1468"/>
<dbReference type="PANTHER" id="PTHR35813:SF1">
    <property type="entry name" value="INNER MEMBRANE PROTEIN YBAN"/>
    <property type="match status" value="1"/>
</dbReference>
<reference evidence="2 3" key="1">
    <citation type="journal article" date="2015" name="Microbiology (Mosc.)">
        <title>Genomics of the Weissella cibaria species with an examination of its metabolic traits.</title>
        <authorList>
            <person name="Lynch K.M."/>
            <person name="Lucid A."/>
            <person name="Arendt E.K."/>
            <person name="Sleator R.D."/>
            <person name="Lucey B."/>
            <person name="Coffey A."/>
        </authorList>
    </citation>
    <scope>NUCLEOTIDE SEQUENCE [LARGE SCALE GENOMIC DNA]</scope>
    <source>
        <strain evidence="2 3">AB3b</strain>
    </source>
</reference>
<dbReference type="InterPro" id="IPR007401">
    <property type="entry name" value="DUF454"/>
</dbReference>
<feature type="transmembrane region" description="Helical" evidence="1">
    <location>
        <begin position="6"/>
        <end position="39"/>
    </location>
</feature>
<evidence type="ECO:0000256" key="1">
    <source>
        <dbReference type="SAM" id="Phobius"/>
    </source>
</evidence>
<accession>A0A0D1JQF3</accession>
<keyword evidence="1" id="KW-0472">Membrane</keyword>
<dbReference type="AlphaFoldDB" id="A0A0D1JQF3"/>
<organism evidence="2 3">
    <name type="scientific">Weissella cibaria</name>
    <dbReference type="NCBI Taxonomy" id="137591"/>
    <lineage>
        <taxon>Bacteria</taxon>
        <taxon>Bacillati</taxon>
        <taxon>Bacillota</taxon>
        <taxon>Bacilli</taxon>
        <taxon>Lactobacillales</taxon>
        <taxon>Lactobacillaceae</taxon>
        <taxon>Weissella</taxon>
    </lineage>
</organism>
<dbReference type="EMBL" id="JWHT01000034">
    <property type="protein sequence ID" value="KIU23488.1"/>
    <property type="molecule type" value="Genomic_DNA"/>
</dbReference>